<sequence>MHDSQEDYRVLKYLQSQSQMFSYLFIWVNGIEIFLKCVGRMKKSQEQCSSITTKKGKKTHFGPADGLKKQQQARHEWEKYK</sequence>
<gene>
    <name evidence="3" type="ORF">CLUMA_CG011002</name>
</gene>
<keyword evidence="2" id="KW-1133">Transmembrane helix</keyword>
<proteinExistence type="predicted"/>
<dbReference type="Proteomes" id="UP000183832">
    <property type="component" value="Unassembled WGS sequence"/>
</dbReference>
<evidence type="ECO:0000256" key="2">
    <source>
        <dbReference type="SAM" id="Phobius"/>
    </source>
</evidence>
<dbReference type="EMBL" id="CVRI01000047">
    <property type="protein sequence ID" value="CRK97616.1"/>
    <property type="molecule type" value="Genomic_DNA"/>
</dbReference>
<organism evidence="3 4">
    <name type="scientific">Clunio marinus</name>
    <dbReference type="NCBI Taxonomy" id="568069"/>
    <lineage>
        <taxon>Eukaryota</taxon>
        <taxon>Metazoa</taxon>
        <taxon>Ecdysozoa</taxon>
        <taxon>Arthropoda</taxon>
        <taxon>Hexapoda</taxon>
        <taxon>Insecta</taxon>
        <taxon>Pterygota</taxon>
        <taxon>Neoptera</taxon>
        <taxon>Endopterygota</taxon>
        <taxon>Diptera</taxon>
        <taxon>Nematocera</taxon>
        <taxon>Chironomoidea</taxon>
        <taxon>Chironomidae</taxon>
        <taxon>Clunio</taxon>
    </lineage>
</organism>
<feature type="transmembrane region" description="Helical" evidence="2">
    <location>
        <begin position="20"/>
        <end position="39"/>
    </location>
</feature>
<keyword evidence="2" id="KW-0812">Transmembrane</keyword>
<keyword evidence="4" id="KW-1185">Reference proteome</keyword>
<evidence type="ECO:0000256" key="1">
    <source>
        <dbReference type="SAM" id="MobiDB-lite"/>
    </source>
</evidence>
<keyword evidence="2" id="KW-0472">Membrane</keyword>
<evidence type="ECO:0000313" key="3">
    <source>
        <dbReference type="EMBL" id="CRK97616.1"/>
    </source>
</evidence>
<name>A0A1J1IBK0_9DIPT</name>
<reference evidence="3 4" key="1">
    <citation type="submission" date="2015-04" db="EMBL/GenBank/DDBJ databases">
        <authorList>
            <person name="Syromyatnikov M.Y."/>
            <person name="Popov V.N."/>
        </authorList>
    </citation>
    <scope>NUCLEOTIDE SEQUENCE [LARGE SCALE GENOMIC DNA]</scope>
</reference>
<accession>A0A1J1IBK0</accession>
<dbReference type="AlphaFoldDB" id="A0A1J1IBK0"/>
<protein>
    <submittedName>
        <fullName evidence="3">CLUMA_CG011002, isoform A</fullName>
    </submittedName>
</protein>
<evidence type="ECO:0000313" key="4">
    <source>
        <dbReference type="Proteomes" id="UP000183832"/>
    </source>
</evidence>
<feature type="region of interest" description="Disordered" evidence="1">
    <location>
        <begin position="49"/>
        <end position="81"/>
    </location>
</feature>